<reference evidence="1 2" key="1">
    <citation type="submission" date="2020-09" db="EMBL/GenBank/DDBJ databases">
        <title>De no assembly of potato wild relative species, Solanum commersonii.</title>
        <authorList>
            <person name="Cho K."/>
        </authorList>
    </citation>
    <scope>NUCLEOTIDE SEQUENCE [LARGE SCALE GENOMIC DNA]</scope>
    <source>
        <strain evidence="1">LZ3.2</strain>
        <tissue evidence="1">Leaf</tissue>
    </source>
</reference>
<dbReference type="AlphaFoldDB" id="A0A9J5XVG2"/>
<evidence type="ECO:0000313" key="2">
    <source>
        <dbReference type="Proteomes" id="UP000824120"/>
    </source>
</evidence>
<organism evidence="1 2">
    <name type="scientific">Solanum commersonii</name>
    <name type="common">Commerson's wild potato</name>
    <name type="synonym">Commerson's nightshade</name>
    <dbReference type="NCBI Taxonomy" id="4109"/>
    <lineage>
        <taxon>Eukaryota</taxon>
        <taxon>Viridiplantae</taxon>
        <taxon>Streptophyta</taxon>
        <taxon>Embryophyta</taxon>
        <taxon>Tracheophyta</taxon>
        <taxon>Spermatophyta</taxon>
        <taxon>Magnoliopsida</taxon>
        <taxon>eudicotyledons</taxon>
        <taxon>Gunneridae</taxon>
        <taxon>Pentapetalae</taxon>
        <taxon>asterids</taxon>
        <taxon>lamiids</taxon>
        <taxon>Solanales</taxon>
        <taxon>Solanaceae</taxon>
        <taxon>Solanoideae</taxon>
        <taxon>Solaneae</taxon>
        <taxon>Solanum</taxon>
    </lineage>
</organism>
<comment type="caution">
    <text evidence="1">The sequence shown here is derived from an EMBL/GenBank/DDBJ whole genome shotgun (WGS) entry which is preliminary data.</text>
</comment>
<dbReference type="Proteomes" id="UP000824120">
    <property type="component" value="Chromosome 8"/>
</dbReference>
<keyword evidence="2" id="KW-1185">Reference proteome</keyword>
<dbReference type="OrthoDB" id="1316022at2759"/>
<gene>
    <name evidence="1" type="ORF">H5410_041690</name>
</gene>
<sequence length="276" mass="30975">MSQSPSPFKEKMDTLNEIDLLAFYTSFVAPSSAKMSTTSPINFTEVSPLTPPPQSPIDLNNPAPLYGPYLTMLSDHMFEGDLSKSTPSESNILAASENMVIKSLAQMREAMRNEKGSSFIDDLLRDYEPVFDQTPEVGVPPSTDGAVQRRMVPVTTKGKQKVTEETPKRKCLQKQHPKNPGIDSLVDLVEIQSWTHLFMTKSPILHEEQLREFYYNVKFAEDGNLNTLMGNKSLHLNKELLGKSWRYSESGPDPWWENSALSSSRKSAPNFLACIK</sequence>
<evidence type="ECO:0000313" key="1">
    <source>
        <dbReference type="EMBL" id="KAG5591176.1"/>
    </source>
</evidence>
<proteinExistence type="predicted"/>
<dbReference type="EMBL" id="JACXVP010000008">
    <property type="protein sequence ID" value="KAG5591176.1"/>
    <property type="molecule type" value="Genomic_DNA"/>
</dbReference>
<protein>
    <submittedName>
        <fullName evidence="1">Uncharacterized protein</fullName>
    </submittedName>
</protein>
<accession>A0A9J5XVG2</accession>
<name>A0A9J5XVG2_SOLCO</name>